<dbReference type="SUPFAM" id="SSF48403">
    <property type="entry name" value="Ankyrin repeat"/>
    <property type="match status" value="1"/>
</dbReference>
<feature type="repeat" description="ANK" evidence="1">
    <location>
        <begin position="248"/>
        <end position="280"/>
    </location>
</feature>
<feature type="repeat" description="ANK" evidence="1">
    <location>
        <begin position="155"/>
        <end position="187"/>
    </location>
</feature>
<gene>
    <name evidence="2" type="ORF">EJB05_05526</name>
</gene>
<dbReference type="Gene3D" id="1.25.40.10">
    <property type="entry name" value="Tetratricopeptide repeat domain"/>
    <property type="match status" value="1"/>
</dbReference>
<dbReference type="PROSITE" id="PS50088">
    <property type="entry name" value="ANK_REPEAT"/>
    <property type="match status" value="4"/>
</dbReference>
<feature type="repeat" description="ANK" evidence="1">
    <location>
        <begin position="118"/>
        <end position="150"/>
    </location>
</feature>
<dbReference type="SMART" id="SM00248">
    <property type="entry name" value="ANK"/>
    <property type="match status" value="6"/>
</dbReference>
<name>A0A5J9WDD1_9POAL</name>
<dbReference type="Gramene" id="TVU46013">
    <property type="protein sequence ID" value="TVU46013"/>
    <property type="gene ID" value="EJB05_05526"/>
</dbReference>
<dbReference type="InterPro" id="IPR036770">
    <property type="entry name" value="Ankyrin_rpt-contain_sf"/>
</dbReference>
<dbReference type="Gene3D" id="1.25.40.20">
    <property type="entry name" value="Ankyrin repeat-containing domain"/>
    <property type="match status" value="3"/>
</dbReference>
<dbReference type="InterPro" id="IPR002110">
    <property type="entry name" value="Ankyrin_rpt"/>
</dbReference>
<dbReference type="PANTHER" id="PTHR46224:SF1">
    <property type="entry name" value="OS12G0634900 PROTEIN"/>
    <property type="match status" value="1"/>
</dbReference>
<evidence type="ECO:0000256" key="1">
    <source>
        <dbReference type="PROSITE-ProRule" id="PRU00023"/>
    </source>
</evidence>
<accession>A0A5J9WDD1</accession>
<dbReference type="PRINTS" id="PR01415">
    <property type="entry name" value="ANKYRIN"/>
</dbReference>
<dbReference type="Pfam" id="PF00023">
    <property type="entry name" value="Ank"/>
    <property type="match status" value="1"/>
</dbReference>
<protein>
    <submittedName>
        <fullName evidence="2">Uncharacterized protein</fullName>
    </submittedName>
</protein>
<dbReference type="AlphaFoldDB" id="A0A5J9WDD1"/>
<organism evidence="2 3">
    <name type="scientific">Eragrostis curvula</name>
    <name type="common">weeping love grass</name>
    <dbReference type="NCBI Taxonomy" id="38414"/>
    <lineage>
        <taxon>Eukaryota</taxon>
        <taxon>Viridiplantae</taxon>
        <taxon>Streptophyta</taxon>
        <taxon>Embryophyta</taxon>
        <taxon>Tracheophyta</taxon>
        <taxon>Spermatophyta</taxon>
        <taxon>Magnoliopsida</taxon>
        <taxon>Liliopsida</taxon>
        <taxon>Poales</taxon>
        <taxon>Poaceae</taxon>
        <taxon>PACMAD clade</taxon>
        <taxon>Chloridoideae</taxon>
        <taxon>Eragrostideae</taxon>
        <taxon>Eragrostidinae</taxon>
        <taxon>Eragrostis</taxon>
    </lineage>
</organism>
<dbReference type="EMBL" id="RWGY01000004">
    <property type="protein sequence ID" value="TVU46013.1"/>
    <property type="molecule type" value="Genomic_DNA"/>
</dbReference>
<comment type="caution">
    <text evidence="2">The sequence shown here is derived from an EMBL/GenBank/DDBJ whole genome shotgun (WGS) entry which is preliminary data.</text>
</comment>
<reference evidence="2 3" key="1">
    <citation type="journal article" date="2019" name="Sci. Rep.">
        <title>A high-quality genome of Eragrostis curvula grass provides insights into Poaceae evolution and supports new strategies to enhance forage quality.</title>
        <authorList>
            <person name="Carballo J."/>
            <person name="Santos B.A.C.M."/>
            <person name="Zappacosta D."/>
            <person name="Garbus I."/>
            <person name="Selva J.P."/>
            <person name="Gallo C.A."/>
            <person name="Diaz A."/>
            <person name="Albertini E."/>
            <person name="Caccamo M."/>
            <person name="Echenique V."/>
        </authorList>
    </citation>
    <scope>NUCLEOTIDE SEQUENCE [LARGE SCALE GENOMIC DNA]</scope>
    <source>
        <strain evidence="3">cv. Victoria</strain>
        <tissue evidence="2">Leaf</tissue>
    </source>
</reference>
<dbReference type="InterPro" id="IPR051616">
    <property type="entry name" value="Cul2-RING_E3_ligase_SR"/>
</dbReference>
<dbReference type="SUPFAM" id="SSF48452">
    <property type="entry name" value="TPR-like"/>
    <property type="match status" value="1"/>
</dbReference>
<feature type="repeat" description="ANK" evidence="1">
    <location>
        <begin position="187"/>
        <end position="219"/>
    </location>
</feature>
<keyword evidence="1" id="KW-0040">ANK repeat</keyword>
<dbReference type="OrthoDB" id="20872at2759"/>
<keyword evidence="3" id="KW-1185">Reference proteome</keyword>
<dbReference type="Pfam" id="PF12796">
    <property type="entry name" value="Ank_2"/>
    <property type="match status" value="2"/>
</dbReference>
<dbReference type="Proteomes" id="UP000324897">
    <property type="component" value="Chromosome 5"/>
</dbReference>
<evidence type="ECO:0000313" key="3">
    <source>
        <dbReference type="Proteomes" id="UP000324897"/>
    </source>
</evidence>
<proteinExistence type="predicted"/>
<dbReference type="PROSITE" id="PS50297">
    <property type="entry name" value="ANK_REP_REGION"/>
    <property type="match status" value="3"/>
</dbReference>
<evidence type="ECO:0000313" key="2">
    <source>
        <dbReference type="EMBL" id="TVU46013.1"/>
    </source>
</evidence>
<sequence>MSSRADFKLRLQADMGLLELSLPSAFEMRFKTDNEDEWPPEAALLGAAYSGNVRRLKEIAARLDADGRGIASTVRRTSFDGLNALHAVAGGKGKLPMCRYLVEDARIDVNKRDTSKGKNMTPLQHAVTAGNLPAVRYLLDKGADLHLASHMKGEEGHTALHTAAEKGRCEIAEYLLSRGAHVDGESCRLTPLHIAVTGGHDSTVKVLLDHHANPNKEVGLSTPVDIALGTPSLPCLKLLIMAGAEVNGIRNPLARAAREGLTEAVKCLLEAGANPNIPNLYGKLPIEVAAYHGTREDVEILFPFTTPIPSVTNWTVDGIISHINLETKRLEGDDAFKKQDYINSSAFYTQAVRIDPYDAMLFSNRSVCWHRMGDGKGLCKMHLNANYCARYGQRPTIAKEQL</sequence>
<dbReference type="InterPro" id="IPR011990">
    <property type="entry name" value="TPR-like_helical_dom_sf"/>
</dbReference>
<dbReference type="PANTHER" id="PTHR46224">
    <property type="entry name" value="ANKYRIN REPEAT FAMILY PROTEIN"/>
    <property type="match status" value="1"/>
</dbReference>